<gene>
    <name evidence="2" type="ORF">Cvel_9287</name>
</gene>
<sequence length="269" mass="28697">MRRVRTRDSLLDFAMMNNHQHGTMDQTKDAAVPGGPQNPDTEFDAKPAMALLSPGQSKEARFSPSRFVTILPVPTASIAVEKYILRGGARTNKSAVSTTTPKTPPSSEASLSPSSNPDTDEFPRQNPPVLLLSIDAKETPKIPRTPFPSMTQLSDAAKLARTPFPSVAQQLPPLTHTAKMPRTPFPSMVQLTNLSSSPLTPAPSEASPRTPTPSQASLSPFSGLCPAHALPLQMQREGAAESRLSPYQTSEASPLTPVPSIASDLDGLE</sequence>
<dbReference type="VEuPathDB" id="CryptoDB:Cvel_9287"/>
<evidence type="ECO:0000256" key="1">
    <source>
        <dbReference type="SAM" id="MobiDB-lite"/>
    </source>
</evidence>
<feature type="region of interest" description="Disordered" evidence="1">
    <location>
        <begin position="192"/>
        <end position="269"/>
    </location>
</feature>
<feature type="region of interest" description="Disordered" evidence="1">
    <location>
        <begin position="17"/>
        <end position="44"/>
    </location>
</feature>
<reference evidence="2" key="1">
    <citation type="submission" date="2014-11" db="EMBL/GenBank/DDBJ databases">
        <authorList>
            <person name="Otto D Thomas"/>
            <person name="Naeem Raeece"/>
        </authorList>
    </citation>
    <scope>NUCLEOTIDE SEQUENCE</scope>
</reference>
<accession>A0A0G4HXL5</accession>
<feature type="region of interest" description="Disordered" evidence="1">
    <location>
        <begin position="91"/>
        <end position="126"/>
    </location>
</feature>
<organism evidence="2">
    <name type="scientific">Chromera velia CCMP2878</name>
    <dbReference type="NCBI Taxonomy" id="1169474"/>
    <lineage>
        <taxon>Eukaryota</taxon>
        <taxon>Sar</taxon>
        <taxon>Alveolata</taxon>
        <taxon>Colpodellida</taxon>
        <taxon>Chromeraceae</taxon>
        <taxon>Chromera</taxon>
    </lineage>
</organism>
<proteinExistence type="predicted"/>
<name>A0A0G4HXL5_9ALVE</name>
<feature type="compositionally biased region" description="Polar residues" evidence="1">
    <location>
        <begin position="207"/>
        <end position="220"/>
    </location>
</feature>
<evidence type="ECO:0000313" key="2">
    <source>
        <dbReference type="EMBL" id="CEM49244.1"/>
    </source>
</evidence>
<protein>
    <submittedName>
        <fullName evidence="2">Uncharacterized protein</fullName>
    </submittedName>
</protein>
<feature type="compositionally biased region" description="Low complexity" evidence="1">
    <location>
        <begin position="97"/>
        <end position="117"/>
    </location>
</feature>
<dbReference type="AlphaFoldDB" id="A0A0G4HXL5"/>
<dbReference type="EMBL" id="CDMZ01004271">
    <property type="protein sequence ID" value="CEM49244.1"/>
    <property type="molecule type" value="Genomic_DNA"/>
</dbReference>